<evidence type="ECO:0000313" key="1">
    <source>
        <dbReference type="EMBL" id="WAQ94763.1"/>
    </source>
</evidence>
<reference evidence="1" key="1">
    <citation type="submission" date="2022-11" db="EMBL/GenBank/DDBJ databases">
        <title>Centuries of genome instability and evolution in soft-shell clam transmissible cancer (bioRxiv).</title>
        <authorList>
            <person name="Hart S.F.M."/>
            <person name="Yonemitsu M.A."/>
            <person name="Giersch R.M."/>
            <person name="Beal B.F."/>
            <person name="Arriagada G."/>
            <person name="Davis B.W."/>
            <person name="Ostrander E.A."/>
            <person name="Goff S.P."/>
            <person name="Metzger M.J."/>
        </authorList>
    </citation>
    <scope>NUCLEOTIDE SEQUENCE</scope>
    <source>
        <strain evidence="1">MELC-2E11</strain>
        <tissue evidence="1">Siphon/mantle</tissue>
    </source>
</reference>
<proteinExistence type="predicted"/>
<sequence>MEILHTSTNSHCSRDHYHLSSKPMLVKDTHCLTTMIPLRNLAKLRSRYVS</sequence>
<organism evidence="1 2">
    <name type="scientific">Mya arenaria</name>
    <name type="common">Soft-shell clam</name>
    <dbReference type="NCBI Taxonomy" id="6604"/>
    <lineage>
        <taxon>Eukaryota</taxon>
        <taxon>Metazoa</taxon>
        <taxon>Spiralia</taxon>
        <taxon>Lophotrochozoa</taxon>
        <taxon>Mollusca</taxon>
        <taxon>Bivalvia</taxon>
        <taxon>Autobranchia</taxon>
        <taxon>Heteroconchia</taxon>
        <taxon>Euheterodonta</taxon>
        <taxon>Imparidentia</taxon>
        <taxon>Neoheterodontei</taxon>
        <taxon>Myida</taxon>
        <taxon>Myoidea</taxon>
        <taxon>Myidae</taxon>
        <taxon>Mya</taxon>
    </lineage>
</organism>
<dbReference type="Proteomes" id="UP001164746">
    <property type="component" value="Chromosome 1"/>
</dbReference>
<evidence type="ECO:0000313" key="2">
    <source>
        <dbReference type="Proteomes" id="UP001164746"/>
    </source>
</evidence>
<accession>A0ABY7DCX1</accession>
<protein>
    <submittedName>
        <fullName evidence="1">Uncharacterized protein</fullName>
    </submittedName>
</protein>
<name>A0ABY7DCX1_MYAAR</name>
<dbReference type="EMBL" id="CP111012">
    <property type="protein sequence ID" value="WAQ94763.1"/>
    <property type="molecule type" value="Genomic_DNA"/>
</dbReference>
<gene>
    <name evidence="1" type="ORF">MAR_007234</name>
</gene>
<keyword evidence="2" id="KW-1185">Reference proteome</keyword>